<dbReference type="Pfam" id="PF17297">
    <property type="entry name" value="PEPCK_N"/>
    <property type="match status" value="1"/>
</dbReference>
<dbReference type="InterPro" id="IPR035077">
    <property type="entry name" value="PEP_carboxykinase_GTP_C"/>
</dbReference>
<dbReference type="InterPro" id="IPR035078">
    <property type="entry name" value="PEP_carboxykinase_GTP_N"/>
</dbReference>
<keyword evidence="3 9" id="KW-0479">Metal-binding</keyword>
<dbReference type="CDD" id="cd00819">
    <property type="entry name" value="PEPCK_GTP"/>
    <property type="match status" value="1"/>
</dbReference>
<comment type="pathway">
    <text evidence="9">Carbohydrate biosynthesis; gluconeogenesis.</text>
</comment>
<dbReference type="Gene3D" id="3.40.449.10">
    <property type="entry name" value="Phosphoenolpyruvate Carboxykinase, domain 1"/>
    <property type="match status" value="1"/>
</dbReference>
<reference evidence="12 13" key="1">
    <citation type="submission" date="2021-05" db="EMBL/GenBank/DDBJ databases">
        <title>Novel species in genus Cellulomonas.</title>
        <authorList>
            <person name="Zhang G."/>
        </authorList>
    </citation>
    <scope>NUCLEOTIDE SEQUENCE [LARGE SCALE GENOMIC DNA]</scope>
    <source>
        <strain evidence="13">zg-ZUI222</strain>
    </source>
</reference>
<feature type="binding site" evidence="9">
    <location>
        <position position="298"/>
    </location>
    <ligand>
        <name>Mn(2+)</name>
        <dbReference type="ChEBI" id="CHEBI:29035"/>
    </ligand>
</feature>
<evidence type="ECO:0000256" key="6">
    <source>
        <dbReference type="ARBA" id="ARBA00023134"/>
    </source>
</evidence>
<evidence type="ECO:0000256" key="3">
    <source>
        <dbReference type="ARBA" id="ARBA00022723"/>
    </source>
</evidence>
<dbReference type="SUPFAM" id="SSF68923">
    <property type="entry name" value="PEP carboxykinase N-terminal domain"/>
    <property type="match status" value="1"/>
</dbReference>
<comment type="subcellular location">
    <subcellularLocation>
        <location evidence="9">Cytoplasm</location>
    </subcellularLocation>
</comment>
<feature type="binding site" evidence="9">
    <location>
        <position position="251"/>
    </location>
    <ligand>
        <name>Mn(2+)</name>
        <dbReference type="ChEBI" id="CHEBI:29035"/>
    </ligand>
</feature>
<keyword evidence="4 9" id="KW-0547">Nucleotide-binding</keyword>
<keyword evidence="2 9" id="KW-0312">Gluconeogenesis</keyword>
<dbReference type="Pfam" id="PF00821">
    <property type="entry name" value="PEPCK_GTP"/>
    <property type="match status" value="1"/>
</dbReference>
<feature type="binding site" evidence="9">
    <location>
        <begin position="388"/>
        <end position="390"/>
    </location>
    <ligand>
        <name>substrate</name>
    </ligand>
</feature>
<feature type="domain" description="Phosphoenolpyruvate carboxykinase GTP-utilising N-terminal" evidence="11">
    <location>
        <begin position="23"/>
        <end position="243"/>
    </location>
</feature>
<comment type="catalytic activity">
    <reaction evidence="9">
        <text>oxaloacetate + GTP = phosphoenolpyruvate + GDP + CO2</text>
        <dbReference type="Rhea" id="RHEA:10388"/>
        <dbReference type="ChEBI" id="CHEBI:16452"/>
        <dbReference type="ChEBI" id="CHEBI:16526"/>
        <dbReference type="ChEBI" id="CHEBI:37565"/>
        <dbReference type="ChEBI" id="CHEBI:58189"/>
        <dbReference type="ChEBI" id="CHEBI:58702"/>
        <dbReference type="EC" id="4.1.1.32"/>
    </reaction>
</comment>
<proteinExistence type="inferred from homology"/>
<feature type="binding site" evidence="9">
    <location>
        <begin position="222"/>
        <end position="224"/>
    </location>
    <ligand>
        <name>substrate</name>
    </ligand>
</feature>
<keyword evidence="13" id="KW-1185">Reference proteome</keyword>
<feature type="binding site" evidence="9">
    <location>
        <begin position="274"/>
        <end position="279"/>
    </location>
    <ligand>
        <name>GTP</name>
        <dbReference type="ChEBI" id="CHEBI:37565"/>
    </ligand>
</feature>
<evidence type="ECO:0000256" key="8">
    <source>
        <dbReference type="ARBA" id="ARBA00023239"/>
    </source>
</evidence>
<keyword evidence="9" id="KW-0963">Cytoplasm</keyword>
<evidence type="ECO:0000256" key="9">
    <source>
        <dbReference type="HAMAP-Rule" id="MF_00452"/>
    </source>
</evidence>
<keyword evidence="6 9" id="KW-0342">GTP-binding</keyword>
<dbReference type="InterPro" id="IPR008210">
    <property type="entry name" value="PEP_carboxykinase_N"/>
</dbReference>
<keyword evidence="5 9" id="KW-0210">Decarboxylase</keyword>
<comment type="similarity">
    <text evidence="1 9">Belongs to the phosphoenolpyruvate carboxykinase [GTP] family.</text>
</comment>
<sequence>MTTLDTPATATGAPTTHADLRAWVAATAELTQPDEVVWCDGSPEEYARLCELLVAQGTFVRLDPQRRPRSFLARSAPDDVARVESRTFICSQHEADAGPTNNWRDPAAMRTELRDVFAGSMRGRTMYVVPFAMGAVGSPLAEYGVELTDSPYVVVSMHLMTRVGTAVLEHLGSDGAFVPAVHSVGAPLAPGDADDVTWPCNPTKYVVHFPETREIWSYGSGYGGNALLGKKCFALRIASVMGRDGGWLAEHMLLLRLTSPQGRAFHVAAAFPSACGKTNLAMLSPTLPGWTAQTIGDDIAWMRPGPDGRLRAINPEAGFFGVAPGTGPRTNPAAVEMVASDTIFTNVALTDDGDVWWEGLTDEPPAHLVDWRGQDWTPDADRPAAHPNSRFTVRADRCPTIAPDWDDPEGVPVDAILFGGRRPSTVPLVVQARDWAHGVLLGATVSSEQTAAAEGTVGELRRDPFAMLPFCGYHVADHWAHWLRVGERLGVGAPAVFCVNWFRTDADGRYLWPGFGDNVRVLAWALGRLDGSSAAVDTPVGLVPAPGALDVTGTDVGDGELAALLDVPTDAWRQEVARTAAWFDEVGERVPAAVRDALTDVEQRLWRA</sequence>
<feature type="binding site" evidence="9">
    <location>
        <position position="273"/>
    </location>
    <ligand>
        <name>substrate</name>
    </ligand>
</feature>
<evidence type="ECO:0000256" key="2">
    <source>
        <dbReference type="ARBA" id="ARBA00022432"/>
    </source>
</evidence>
<evidence type="ECO:0000256" key="1">
    <source>
        <dbReference type="ARBA" id="ARBA00005796"/>
    </source>
</evidence>
<dbReference type="Proteomes" id="UP000677804">
    <property type="component" value="Chromosome"/>
</dbReference>
<feature type="binding site" evidence="9">
    <location>
        <begin position="515"/>
        <end position="518"/>
    </location>
    <ligand>
        <name>GTP</name>
        <dbReference type="ChEBI" id="CHEBI:37565"/>
    </ligand>
</feature>
<dbReference type="Gene3D" id="3.90.228.20">
    <property type="match status" value="1"/>
</dbReference>
<evidence type="ECO:0000313" key="13">
    <source>
        <dbReference type="Proteomes" id="UP000677804"/>
    </source>
</evidence>
<dbReference type="NCBIfam" id="NF003253">
    <property type="entry name" value="PRK04210.1"/>
    <property type="match status" value="1"/>
</dbReference>
<feature type="binding site" evidence="9">
    <location>
        <position position="82"/>
    </location>
    <ligand>
        <name>substrate</name>
    </ligand>
</feature>
<dbReference type="PROSITE" id="PS00505">
    <property type="entry name" value="PEPCK_GTP"/>
    <property type="match status" value="1"/>
</dbReference>
<evidence type="ECO:0000313" key="12">
    <source>
        <dbReference type="EMBL" id="QVI62425.1"/>
    </source>
</evidence>
<feature type="binding site" evidence="9">
    <location>
        <position position="421"/>
    </location>
    <ligand>
        <name>GTP</name>
        <dbReference type="ChEBI" id="CHEBI:37565"/>
    </ligand>
</feature>
<dbReference type="Gene3D" id="2.170.8.10">
    <property type="entry name" value="Phosphoenolpyruvate Carboxykinase, domain 2"/>
    <property type="match status" value="1"/>
</dbReference>
<comment type="function">
    <text evidence="9">Catalyzes the conversion of oxaloacetate (OAA) to phosphoenolpyruvate (PEP), the rate-limiting step in the metabolic pathway that produces glucose from lactate and other precursors derived from the citric acid cycle.</text>
</comment>
<feature type="domain" description="Phosphoenolpyruvate carboxykinase C-terminal P-loop" evidence="10">
    <location>
        <begin position="247"/>
        <end position="604"/>
    </location>
</feature>
<accession>A0ABX8D6F7</accession>
<organism evidence="12 13">
    <name type="scientific">Cellulomonas wangleii</name>
    <dbReference type="NCBI Taxonomy" id="2816956"/>
    <lineage>
        <taxon>Bacteria</taxon>
        <taxon>Bacillati</taxon>
        <taxon>Actinomycetota</taxon>
        <taxon>Actinomycetes</taxon>
        <taxon>Micrococcales</taxon>
        <taxon>Cellulomonadaceae</taxon>
        <taxon>Cellulomonas</taxon>
    </lineage>
</organism>
<feature type="active site" evidence="9">
    <location>
        <position position="275"/>
    </location>
</feature>
<evidence type="ECO:0000259" key="10">
    <source>
        <dbReference type="Pfam" id="PF00821"/>
    </source>
</evidence>
<keyword evidence="8 9" id="KW-0456">Lyase</keyword>
<dbReference type="PANTHER" id="PTHR11561:SF0">
    <property type="entry name" value="PHOSPHOENOLPYRUVATE CARBOXYKINASE [GTP]-RELATED"/>
    <property type="match status" value="1"/>
</dbReference>
<feature type="binding site" evidence="9">
    <location>
        <position position="231"/>
    </location>
    <ligand>
        <name>Mn(2+)</name>
        <dbReference type="ChEBI" id="CHEBI:29035"/>
    </ligand>
</feature>
<name>A0ABX8D6F7_9CELL</name>
<dbReference type="PANTHER" id="PTHR11561">
    <property type="entry name" value="PHOSPHOENOLPYRUVATE CARBOXYKINASE"/>
    <property type="match status" value="1"/>
</dbReference>
<dbReference type="RefSeq" id="WP_207340085.1">
    <property type="nucleotide sequence ID" value="NZ_CP074405.1"/>
</dbReference>
<dbReference type="InterPro" id="IPR018091">
    <property type="entry name" value="PEP_carboxykin_GTP_CS"/>
</dbReference>
<comment type="cofactor">
    <cofactor evidence="9">
        <name>Mn(2+)</name>
        <dbReference type="ChEBI" id="CHEBI:29035"/>
    </cofactor>
    <text evidence="9">Binds 1 Mn(2+) ion per subunit.</text>
</comment>
<evidence type="ECO:0000256" key="7">
    <source>
        <dbReference type="ARBA" id="ARBA00023211"/>
    </source>
</evidence>
<dbReference type="GO" id="GO:0004613">
    <property type="term" value="F:phosphoenolpyruvate carboxykinase (GTP) activity"/>
    <property type="evidence" value="ECO:0007669"/>
    <property type="project" value="UniProtKB-EC"/>
</dbReference>
<dbReference type="InterPro" id="IPR008209">
    <property type="entry name" value="PEP_carboxykinase_GTP"/>
</dbReference>
<dbReference type="EC" id="4.1.1.32" evidence="9"/>
<evidence type="ECO:0000256" key="5">
    <source>
        <dbReference type="ARBA" id="ARBA00022793"/>
    </source>
</evidence>
<keyword evidence="7 9" id="KW-0464">Manganese</keyword>
<dbReference type="EMBL" id="CP074405">
    <property type="protein sequence ID" value="QVI62425.1"/>
    <property type="molecule type" value="Genomic_DNA"/>
</dbReference>
<feature type="binding site" evidence="9">
    <location>
        <position position="390"/>
    </location>
    <ligand>
        <name>GTP</name>
        <dbReference type="ChEBI" id="CHEBI:37565"/>
    </ligand>
</feature>
<dbReference type="SUPFAM" id="SSF53795">
    <property type="entry name" value="PEP carboxykinase-like"/>
    <property type="match status" value="1"/>
</dbReference>
<comment type="subunit">
    <text evidence="9">Monomer.</text>
</comment>
<evidence type="ECO:0000259" key="11">
    <source>
        <dbReference type="Pfam" id="PF17297"/>
    </source>
</evidence>
<dbReference type="HAMAP" id="MF_00452">
    <property type="entry name" value="PEPCK_GTP"/>
    <property type="match status" value="1"/>
</dbReference>
<dbReference type="InterPro" id="IPR013035">
    <property type="entry name" value="PEP_carboxykinase_C"/>
</dbReference>
<dbReference type="PIRSF" id="PIRSF001348">
    <property type="entry name" value="PEP_carboxykinase_GTP"/>
    <property type="match status" value="1"/>
</dbReference>
<protein>
    <recommendedName>
        <fullName evidence="9">Phosphoenolpyruvate carboxykinase [GTP]</fullName>
        <shortName evidence="9">PEP carboxykinase</shortName>
        <shortName evidence="9">PEPCK</shortName>
        <ecNumber evidence="9">4.1.1.32</ecNumber>
    </recommendedName>
    <alternativeName>
        <fullName evidence="9">GTP-dependent phosphoenolpyruvate carboxykinase</fullName>
        <shortName evidence="9">GTP-PEPCK</shortName>
    </alternativeName>
</protein>
<gene>
    <name evidence="9" type="primary">pckG</name>
    <name evidence="12" type="ORF">KG103_00220</name>
</gene>
<evidence type="ECO:0000256" key="4">
    <source>
        <dbReference type="ARBA" id="ARBA00022741"/>
    </source>
</evidence>